<dbReference type="NCBIfam" id="NF005932">
    <property type="entry name" value="PRK07956.1"/>
    <property type="match status" value="1"/>
</dbReference>
<comment type="similarity">
    <text evidence="13 14">Belongs to the NAD-dependent DNA ligase family. LigA subfamily.</text>
</comment>
<feature type="binding site" evidence="14">
    <location>
        <position position="114"/>
    </location>
    <ligand>
        <name>NAD(+)</name>
        <dbReference type="ChEBI" id="CHEBI:57540"/>
    </ligand>
</feature>
<feature type="binding site" evidence="14">
    <location>
        <position position="440"/>
    </location>
    <ligand>
        <name>Zn(2+)</name>
        <dbReference type="ChEBI" id="CHEBI:29105"/>
    </ligand>
</feature>
<dbReference type="InterPro" id="IPR004149">
    <property type="entry name" value="Znf_DNAligase_C4"/>
</dbReference>
<dbReference type="FunFam" id="1.10.150.20:FF:000007">
    <property type="entry name" value="DNA ligase"/>
    <property type="match status" value="1"/>
</dbReference>
<dbReference type="CDD" id="cd00114">
    <property type="entry name" value="LIGANc"/>
    <property type="match status" value="1"/>
</dbReference>
<evidence type="ECO:0000256" key="14">
    <source>
        <dbReference type="HAMAP-Rule" id="MF_01588"/>
    </source>
</evidence>
<dbReference type="InterPro" id="IPR001357">
    <property type="entry name" value="BRCT_dom"/>
</dbReference>
<dbReference type="EC" id="6.5.1.2" evidence="2 14"/>
<evidence type="ECO:0000313" key="17">
    <source>
        <dbReference type="EMBL" id="OGZ44539.1"/>
    </source>
</evidence>
<comment type="cofactor">
    <cofactor evidence="14">
        <name>Mg(2+)</name>
        <dbReference type="ChEBI" id="CHEBI:18420"/>
    </cofactor>
    <cofactor evidence="14">
        <name>Mn(2+)</name>
        <dbReference type="ChEBI" id="CHEBI:29035"/>
    </cofactor>
</comment>
<evidence type="ECO:0000256" key="3">
    <source>
        <dbReference type="ARBA" id="ARBA00013308"/>
    </source>
</evidence>
<dbReference type="InterPro" id="IPR013839">
    <property type="entry name" value="DNAligase_adenylation"/>
</dbReference>
<dbReference type="PIRSF" id="PIRSF001604">
    <property type="entry name" value="LigA"/>
    <property type="match status" value="1"/>
</dbReference>
<feature type="binding site" evidence="14">
    <location>
        <position position="137"/>
    </location>
    <ligand>
        <name>NAD(+)</name>
        <dbReference type="ChEBI" id="CHEBI:57540"/>
    </ligand>
</feature>
<dbReference type="Pfam" id="PF14520">
    <property type="entry name" value="HHH_5"/>
    <property type="match status" value="1"/>
</dbReference>
<comment type="caution">
    <text evidence="17">The sequence shown here is derived from an EMBL/GenBank/DDBJ whole genome shotgun (WGS) entry which is preliminary data.</text>
</comment>
<dbReference type="PANTHER" id="PTHR23389:SF9">
    <property type="entry name" value="DNA LIGASE"/>
    <property type="match status" value="1"/>
</dbReference>
<dbReference type="EMBL" id="MHNL01000019">
    <property type="protein sequence ID" value="OGZ44539.1"/>
    <property type="molecule type" value="Genomic_DNA"/>
</dbReference>
<feature type="binding site" evidence="14">
    <location>
        <position position="422"/>
    </location>
    <ligand>
        <name>Zn(2+)</name>
        <dbReference type="ChEBI" id="CHEBI:29105"/>
    </ligand>
</feature>
<evidence type="ECO:0000256" key="6">
    <source>
        <dbReference type="ARBA" id="ARBA00022723"/>
    </source>
</evidence>
<dbReference type="Pfam" id="PF01653">
    <property type="entry name" value="DNA_ligase_aden"/>
    <property type="match status" value="1"/>
</dbReference>
<dbReference type="SMART" id="SM00532">
    <property type="entry name" value="LIGANc"/>
    <property type="match status" value="1"/>
</dbReference>
<dbReference type="Gene3D" id="3.40.50.10190">
    <property type="entry name" value="BRCT domain"/>
    <property type="match status" value="1"/>
</dbReference>
<feature type="domain" description="BRCT" evidence="16">
    <location>
        <begin position="617"/>
        <end position="690"/>
    </location>
</feature>
<dbReference type="Proteomes" id="UP000177785">
    <property type="component" value="Unassembled WGS sequence"/>
</dbReference>
<feature type="binding site" evidence="14">
    <location>
        <position position="328"/>
    </location>
    <ligand>
        <name>NAD(+)</name>
        <dbReference type="ChEBI" id="CHEBI:57540"/>
    </ligand>
</feature>
<evidence type="ECO:0000256" key="8">
    <source>
        <dbReference type="ARBA" id="ARBA00022833"/>
    </source>
</evidence>
<dbReference type="InterPro" id="IPR013840">
    <property type="entry name" value="DNAligase_N"/>
</dbReference>
<dbReference type="Gene3D" id="6.20.10.30">
    <property type="match status" value="1"/>
</dbReference>
<comment type="caution">
    <text evidence="14">Lacks conserved residue(s) required for the propagation of feature annotation.</text>
</comment>
<dbReference type="InterPro" id="IPR036420">
    <property type="entry name" value="BRCT_dom_sf"/>
</dbReference>
<dbReference type="InterPro" id="IPR041663">
    <property type="entry name" value="DisA/LigA_HHH"/>
</dbReference>
<dbReference type="Gene3D" id="3.30.470.30">
    <property type="entry name" value="DNA ligase/mRNA capping enzyme"/>
    <property type="match status" value="1"/>
</dbReference>
<keyword evidence="4 14" id="KW-0436">Ligase</keyword>
<evidence type="ECO:0000256" key="15">
    <source>
        <dbReference type="RuleBase" id="RU000618"/>
    </source>
</evidence>
<evidence type="ECO:0000256" key="1">
    <source>
        <dbReference type="ARBA" id="ARBA00004067"/>
    </source>
</evidence>
<dbReference type="GO" id="GO:0046872">
    <property type="term" value="F:metal ion binding"/>
    <property type="evidence" value="ECO:0007669"/>
    <property type="project" value="UniProtKB-KW"/>
</dbReference>
<dbReference type="HAMAP" id="MF_01588">
    <property type="entry name" value="DNA_ligase_A"/>
    <property type="match status" value="1"/>
</dbReference>
<keyword evidence="6 14" id="KW-0479">Metal-binding</keyword>
<name>A0A1G2G2P6_9BACT</name>
<evidence type="ECO:0000259" key="16">
    <source>
        <dbReference type="PROSITE" id="PS50172"/>
    </source>
</evidence>
<dbReference type="InterPro" id="IPR003583">
    <property type="entry name" value="Hlx-hairpin-Hlx_DNA-bd_motif"/>
</dbReference>
<dbReference type="InterPro" id="IPR018239">
    <property type="entry name" value="DNA_ligase_AS"/>
</dbReference>
<feature type="binding site" evidence="14">
    <location>
        <position position="425"/>
    </location>
    <ligand>
        <name>Zn(2+)</name>
        <dbReference type="ChEBI" id="CHEBI:29105"/>
    </ligand>
</feature>
<keyword evidence="8 14" id="KW-0862">Zinc</keyword>
<evidence type="ECO:0000256" key="13">
    <source>
        <dbReference type="ARBA" id="ARBA00060881"/>
    </source>
</evidence>
<keyword evidence="9 14" id="KW-0460">Magnesium</keyword>
<dbReference type="SMART" id="SM00292">
    <property type="entry name" value="BRCT"/>
    <property type="match status" value="1"/>
</dbReference>
<dbReference type="PROSITE" id="PS01056">
    <property type="entry name" value="DNA_LIGASE_N2"/>
    <property type="match status" value="1"/>
</dbReference>
<dbReference type="GO" id="GO:0006260">
    <property type="term" value="P:DNA replication"/>
    <property type="evidence" value="ECO:0007669"/>
    <property type="project" value="UniProtKB-KW"/>
</dbReference>
<dbReference type="NCBIfam" id="TIGR00575">
    <property type="entry name" value="dnlj"/>
    <property type="match status" value="1"/>
</dbReference>
<evidence type="ECO:0000256" key="7">
    <source>
        <dbReference type="ARBA" id="ARBA00022763"/>
    </source>
</evidence>
<keyword evidence="14" id="KW-0464">Manganese</keyword>
<protein>
    <recommendedName>
        <fullName evidence="3 14">DNA ligase</fullName>
        <ecNumber evidence="2 14">6.5.1.2</ecNumber>
    </recommendedName>
    <alternativeName>
        <fullName evidence="14">Polydeoxyribonucleotide synthase [NAD(+)]</fullName>
    </alternativeName>
</protein>
<dbReference type="InterPro" id="IPR001679">
    <property type="entry name" value="DNA_ligase"/>
</dbReference>
<dbReference type="Gene3D" id="1.10.287.610">
    <property type="entry name" value="Helix hairpin bin"/>
    <property type="match status" value="1"/>
</dbReference>
<keyword evidence="10 14" id="KW-0520">NAD</keyword>
<sequence>MTKQEAKERIAKLRHTIDHHRYLYHVLDRQEISDGALDSLKHELKKLEDAFPDLITADSPTQRVGGTPLDAFQKIRHERPMLSLEDVFSPEEFSEWASRIQKLATANHLEFFGELKFDGLAVSLIYERGVLVRGSTRGDGKIGEDVTQNIRTIESVPLTLEVHQVSSDIRKKIPHLDELVRTERIEVRGEAIITKKNFDHINANQARKGEKPYANPRNLAAGSIRQLDPEMTASRKLDFFAYDLVTDLGQTLHSEKHEILEALGFRSDRDARVLGSLGAVVAFREGIAKKRERLAYHIDGIVVTVNDIQVFERLGVIGKTPRGAIAFKFAPEEATTKVLDIQVQVGRTGVLTPVAHLDPVQIGGVVVSRATLHNYDEIKRLGVKIGDTVAVGRAGDVIPDVRAVLKDLRTGREKTFRMPVHCPVCGARVIQRAGEVAYRCGNPHCPALKREGLYHFVSRKAFDIDGLGPKIIDVLLDQSLIQDAADLFALKEGDLMPLERFGEKSAANLVRAVQARKKIELARFLFSLGILHVGEETALTLRDQFSFRAGRLSIKDFAKTYRNFSREELEAVPDVGPKVAASIYEWFHDPHHMSFLERLGDADVEIVVEKRIGGTKLAGKTFVFTGEMQSMSRDEAKDAVRRLGGEVSESVSKKTSFVVAGASPGSKYAKAKKLGIPILDEHIFSRMIEG</sequence>
<dbReference type="PROSITE" id="PS50172">
    <property type="entry name" value="BRCT"/>
    <property type="match status" value="1"/>
</dbReference>
<evidence type="ECO:0000256" key="4">
    <source>
        <dbReference type="ARBA" id="ARBA00022598"/>
    </source>
</evidence>
<dbReference type="FunFam" id="2.40.50.140:FF:000012">
    <property type="entry name" value="DNA ligase"/>
    <property type="match status" value="1"/>
</dbReference>
<accession>A0A1G2G2P6</accession>
<keyword evidence="11 14" id="KW-0234">DNA repair</keyword>
<dbReference type="Pfam" id="PF12826">
    <property type="entry name" value="HHH_2"/>
    <property type="match status" value="1"/>
</dbReference>
<feature type="active site" description="N6-AMP-lysine intermediate" evidence="14">
    <location>
        <position position="116"/>
    </location>
</feature>
<evidence type="ECO:0000256" key="9">
    <source>
        <dbReference type="ARBA" id="ARBA00022842"/>
    </source>
</evidence>
<comment type="function">
    <text evidence="1 14">DNA ligase that catalyzes the formation of phosphodiester linkages between 5'-phosphoryl and 3'-hydroxyl groups in double-stranded DNA using NAD as a coenzyme and as the energy source for the reaction. It is essential for DNA replication and repair of damaged DNA.</text>
</comment>
<keyword evidence="5 14" id="KW-0235">DNA replication</keyword>
<dbReference type="STRING" id="1802115.A2756_04035"/>
<dbReference type="Pfam" id="PF03119">
    <property type="entry name" value="DNA_ligase_ZBD"/>
    <property type="match status" value="1"/>
</dbReference>
<dbReference type="SUPFAM" id="SSF52113">
    <property type="entry name" value="BRCT domain"/>
    <property type="match status" value="1"/>
</dbReference>
<feature type="binding site" evidence="14">
    <location>
        <position position="190"/>
    </location>
    <ligand>
        <name>NAD(+)</name>
        <dbReference type="ChEBI" id="CHEBI:57540"/>
    </ligand>
</feature>
<dbReference type="SMART" id="SM00278">
    <property type="entry name" value="HhH1"/>
    <property type="match status" value="3"/>
</dbReference>
<dbReference type="CDD" id="cd17748">
    <property type="entry name" value="BRCT_DNA_ligase_like"/>
    <property type="match status" value="1"/>
</dbReference>
<dbReference type="GO" id="GO:0005829">
    <property type="term" value="C:cytosol"/>
    <property type="evidence" value="ECO:0007669"/>
    <property type="project" value="TreeGrafter"/>
</dbReference>
<feature type="binding site" evidence="14">
    <location>
        <begin position="83"/>
        <end position="84"/>
    </location>
    <ligand>
        <name>NAD(+)</name>
        <dbReference type="ChEBI" id="CHEBI:57540"/>
    </ligand>
</feature>
<evidence type="ECO:0000256" key="5">
    <source>
        <dbReference type="ARBA" id="ARBA00022705"/>
    </source>
</evidence>
<evidence type="ECO:0000256" key="12">
    <source>
        <dbReference type="ARBA" id="ARBA00034005"/>
    </source>
</evidence>
<dbReference type="GO" id="GO:0003911">
    <property type="term" value="F:DNA ligase (NAD+) activity"/>
    <property type="evidence" value="ECO:0007669"/>
    <property type="project" value="UniProtKB-UniRule"/>
</dbReference>
<evidence type="ECO:0000256" key="2">
    <source>
        <dbReference type="ARBA" id="ARBA00012722"/>
    </source>
</evidence>
<organism evidence="17 18">
    <name type="scientific">Candidatus Ryanbacteria bacterium RIFCSPHIGHO2_01_FULL_48_27</name>
    <dbReference type="NCBI Taxonomy" id="1802115"/>
    <lineage>
        <taxon>Bacteria</taxon>
        <taxon>Candidatus Ryaniibacteriota</taxon>
    </lineage>
</organism>
<comment type="catalytic activity">
    <reaction evidence="12 14 15">
        <text>NAD(+) + (deoxyribonucleotide)n-3'-hydroxyl + 5'-phospho-(deoxyribonucleotide)m = (deoxyribonucleotide)n+m + AMP + beta-nicotinamide D-nucleotide.</text>
        <dbReference type="EC" id="6.5.1.2"/>
    </reaction>
</comment>
<feature type="binding site" evidence="14">
    <location>
        <position position="445"/>
    </location>
    <ligand>
        <name>Zn(2+)</name>
        <dbReference type="ChEBI" id="CHEBI:29105"/>
    </ligand>
</feature>
<evidence type="ECO:0000256" key="11">
    <source>
        <dbReference type="ARBA" id="ARBA00023204"/>
    </source>
</evidence>
<dbReference type="SUPFAM" id="SSF47781">
    <property type="entry name" value="RuvA domain 2-like"/>
    <property type="match status" value="1"/>
</dbReference>
<dbReference type="SUPFAM" id="SSF56091">
    <property type="entry name" value="DNA ligase/mRNA capping enzyme, catalytic domain"/>
    <property type="match status" value="1"/>
</dbReference>
<reference evidence="17 18" key="1">
    <citation type="journal article" date="2016" name="Nat. Commun.">
        <title>Thousands of microbial genomes shed light on interconnected biogeochemical processes in an aquifer system.</title>
        <authorList>
            <person name="Anantharaman K."/>
            <person name="Brown C.T."/>
            <person name="Hug L.A."/>
            <person name="Sharon I."/>
            <person name="Castelle C.J."/>
            <person name="Probst A.J."/>
            <person name="Thomas B.C."/>
            <person name="Singh A."/>
            <person name="Wilkins M.J."/>
            <person name="Karaoz U."/>
            <person name="Brodie E.L."/>
            <person name="Williams K.H."/>
            <person name="Hubbard S.S."/>
            <person name="Banfield J.F."/>
        </authorList>
    </citation>
    <scope>NUCLEOTIDE SEQUENCE [LARGE SCALE GENOMIC DNA]</scope>
</reference>
<dbReference type="AlphaFoldDB" id="A0A1G2G2P6"/>
<dbReference type="Gene3D" id="2.40.50.140">
    <property type="entry name" value="Nucleic acid-binding proteins"/>
    <property type="match status" value="1"/>
</dbReference>
<gene>
    <name evidence="14" type="primary">ligA</name>
    <name evidence="17" type="ORF">A2756_04035</name>
</gene>
<dbReference type="Pfam" id="PF00533">
    <property type="entry name" value="BRCT"/>
    <property type="match status" value="1"/>
</dbReference>
<dbReference type="Gene3D" id="1.10.150.20">
    <property type="entry name" value="5' to 3' exonuclease, C-terminal subdomain"/>
    <property type="match status" value="2"/>
</dbReference>
<dbReference type="PROSITE" id="PS01055">
    <property type="entry name" value="DNA_LIGASE_N1"/>
    <property type="match status" value="1"/>
</dbReference>
<dbReference type="InterPro" id="IPR033136">
    <property type="entry name" value="DNA_ligase_CS"/>
</dbReference>
<dbReference type="InterPro" id="IPR004150">
    <property type="entry name" value="NAD_DNA_ligase_OB"/>
</dbReference>
<dbReference type="SUPFAM" id="SSF50249">
    <property type="entry name" value="Nucleic acid-binding proteins"/>
    <property type="match status" value="1"/>
</dbReference>
<evidence type="ECO:0000256" key="10">
    <source>
        <dbReference type="ARBA" id="ARBA00023027"/>
    </source>
</evidence>
<dbReference type="InterPro" id="IPR012340">
    <property type="entry name" value="NA-bd_OB-fold"/>
</dbReference>
<proteinExistence type="inferred from homology"/>
<dbReference type="InterPro" id="IPR010994">
    <property type="entry name" value="RuvA_2-like"/>
</dbReference>
<evidence type="ECO:0000313" key="18">
    <source>
        <dbReference type="Proteomes" id="UP000177785"/>
    </source>
</evidence>
<dbReference type="GO" id="GO:0003677">
    <property type="term" value="F:DNA binding"/>
    <property type="evidence" value="ECO:0007669"/>
    <property type="project" value="InterPro"/>
</dbReference>
<dbReference type="Pfam" id="PF03120">
    <property type="entry name" value="OB_DNA_ligase"/>
    <property type="match status" value="1"/>
</dbReference>
<keyword evidence="7 14" id="KW-0227">DNA damage</keyword>
<dbReference type="PANTHER" id="PTHR23389">
    <property type="entry name" value="CHROMOSOME TRANSMISSION FIDELITY FACTOR 18"/>
    <property type="match status" value="1"/>
</dbReference>
<dbReference type="GO" id="GO:0006281">
    <property type="term" value="P:DNA repair"/>
    <property type="evidence" value="ECO:0007669"/>
    <property type="project" value="UniProtKB-KW"/>
</dbReference>